<accession>A0A0F9WUM7</accession>
<reference evidence="1 2" key="1">
    <citation type="journal article" date="2015" name="Environ. Microbiol.">
        <title>Genome analyses suggest the presence of polyploidy and recent human-driven expansions in eight global populations of the honeybee pathogen Nosema ceranae.</title>
        <authorList>
            <person name="Pelin A."/>
            <person name="Selman M."/>
            <person name="Aris-Brosou S."/>
            <person name="Farinelli L."/>
            <person name="Corradi N."/>
        </authorList>
    </citation>
    <scope>NUCLEOTIDE SEQUENCE [LARGE SCALE GENOMIC DNA]</scope>
    <source>
        <strain evidence="1 2">PA08 1199</strain>
    </source>
</reference>
<comment type="caution">
    <text evidence="1">The sequence shown here is derived from an EMBL/GenBank/DDBJ whole genome shotgun (WGS) entry which is preliminary data.</text>
</comment>
<protein>
    <submittedName>
        <fullName evidence="1">Uncharacterized protein</fullName>
    </submittedName>
</protein>
<dbReference type="AlphaFoldDB" id="A0A0F9WUM7"/>
<gene>
    <name evidence="1" type="ORF">AAJ76_3000112995</name>
</gene>
<sequence length="62" mass="7310">MPRRPDVSSVLSIILAANRTLLCFSSSFAWLFNDIFRKFCPIVVFSEEVHFPFKLTNQFYFD</sequence>
<dbReference type="Proteomes" id="UP000034350">
    <property type="component" value="Unassembled WGS sequence"/>
</dbReference>
<organism evidence="1 2">
    <name type="scientific">Vairimorpha ceranae</name>
    <dbReference type="NCBI Taxonomy" id="40302"/>
    <lineage>
        <taxon>Eukaryota</taxon>
        <taxon>Fungi</taxon>
        <taxon>Fungi incertae sedis</taxon>
        <taxon>Microsporidia</taxon>
        <taxon>Nosematidae</taxon>
        <taxon>Vairimorpha</taxon>
    </lineage>
</organism>
<dbReference type="RefSeq" id="XP_024332195.1">
    <property type="nucleotide sequence ID" value="XM_024475030.1"/>
</dbReference>
<keyword evidence="2" id="KW-1185">Reference proteome</keyword>
<dbReference type="EMBL" id="JPQZ01000003">
    <property type="protein sequence ID" value="KKO76453.1"/>
    <property type="molecule type" value="Genomic_DNA"/>
</dbReference>
<evidence type="ECO:0000313" key="1">
    <source>
        <dbReference type="EMBL" id="KKO76453.1"/>
    </source>
</evidence>
<evidence type="ECO:0000313" key="2">
    <source>
        <dbReference type="Proteomes" id="UP000034350"/>
    </source>
</evidence>
<dbReference type="GeneID" id="36319961"/>
<dbReference type="VEuPathDB" id="MicrosporidiaDB:AAJ76_3000112995"/>
<proteinExistence type="predicted"/>
<name>A0A0F9WUM7_9MICR</name>